<keyword evidence="9" id="KW-1185">Reference proteome</keyword>
<feature type="domain" description="STI1/HOP DP" evidence="7">
    <location>
        <begin position="265"/>
        <end position="316"/>
    </location>
</feature>
<evidence type="ECO:0008006" key="10">
    <source>
        <dbReference type="Google" id="ProtNLM"/>
    </source>
</evidence>
<dbReference type="PANTHER" id="PTHR45831:SF2">
    <property type="entry name" value="LD24721P"/>
    <property type="match status" value="1"/>
</dbReference>
<proteinExistence type="inferred from homology"/>
<dbReference type="Pfam" id="PF00515">
    <property type="entry name" value="TPR_1"/>
    <property type="match status" value="1"/>
</dbReference>
<keyword evidence="2" id="KW-0677">Repeat</keyword>
<sequence>MSTAAEKPKRLAFAICDYLQESIANGTIKSDDAEGIEVAIQCIGEAFGVDSADPVQRKQYSIKPANLPKIFDIFLATQQKAAAASPKPATEKPAEKASSSASVSAETKAKAEDLKTSGNKEMAAKKYTEAIDLYTQAIALNPENPVYYSNRAAAYTQVSKFDDAVADAKKAVEIDANYSKAYSRMGQAYFCLTKFQEAIDACDEGLRLDPGNASLKQTKAAAEAKLEDAASPAAAQSNAPASRAPGGGGMPDIASLMNNPNLMSMAANMMNNPAISSMLQNPAFTQMAQSMMSDPNALSQLMSNPEMAAMAQNMMGGGGVPKP</sequence>
<evidence type="ECO:0000256" key="4">
    <source>
        <dbReference type="PROSITE-ProRule" id="PRU00339"/>
    </source>
</evidence>
<dbReference type="Gene3D" id="1.10.260.100">
    <property type="match status" value="1"/>
</dbReference>
<dbReference type="InterPro" id="IPR041243">
    <property type="entry name" value="STI1/HOP_DP"/>
</dbReference>
<dbReference type="GO" id="GO:0016020">
    <property type="term" value="C:membrane"/>
    <property type="evidence" value="ECO:0007669"/>
    <property type="project" value="TreeGrafter"/>
</dbReference>
<evidence type="ECO:0000256" key="3">
    <source>
        <dbReference type="ARBA" id="ARBA00022803"/>
    </source>
</evidence>
<feature type="repeat" description="TPR" evidence="4">
    <location>
        <begin position="145"/>
        <end position="178"/>
    </location>
</feature>
<dbReference type="Pfam" id="PF17830">
    <property type="entry name" value="STI1-HOP_DP"/>
    <property type="match status" value="1"/>
</dbReference>
<reference evidence="8" key="1">
    <citation type="submission" date="2020-05" db="EMBL/GenBank/DDBJ databases">
        <title>Phylogenomic resolution of chytrid fungi.</title>
        <authorList>
            <person name="Stajich J.E."/>
            <person name="Amses K."/>
            <person name="Simmons R."/>
            <person name="Seto K."/>
            <person name="Myers J."/>
            <person name="Bonds A."/>
            <person name="Quandt C.A."/>
            <person name="Barry K."/>
            <person name="Liu P."/>
            <person name="Grigoriev I."/>
            <person name="Longcore J.E."/>
            <person name="James T.Y."/>
        </authorList>
    </citation>
    <scope>NUCLEOTIDE SEQUENCE</scope>
    <source>
        <strain evidence="8">JEL0379</strain>
    </source>
</reference>
<evidence type="ECO:0000259" key="6">
    <source>
        <dbReference type="Pfam" id="PF16546"/>
    </source>
</evidence>
<dbReference type="SMART" id="SM00028">
    <property type="entry name" value="TPR"/>
    <property type="match status" value="3"/>
</dbReference>
<dbReference type="FunFam" id="1.20.5.420:FF:000005">
    <property type="entry name" value="Hsc70 cochaperone (SGT), putative"/>
    <property type="match status" value="1"/>
</dbReference>
<dbReference type="InterPro" id="IPR047150">
    <property type="entry name" value="SGT"/>
</dbReference>
<gene>
    <name evidence="8" type="ORF">HDU87_006258</name>
</gene>
<feature type="region of interest" description="Disordered" evidence="5">
    <location>
        <begin position="84"/>
        <end position="116"/>
    </location>
</feature>
<evidence type="ECO:0000256" key="1">
    <source>
        <dbReference type="ARBA" id="ARBA00008175"/>
    </source>
</evidence>
<evidence type="ECO:0000313" key="8">
    <source>
        <dbReference type="EMBL" id="KAJ3175438.1"/>
    </source>
</evidence>
<dbReference type="GO" id="GO:0006620">
    <property type="term" value="P:post-translational protein targeting to endoplasmic reticulum membrane"/>
    <property type="evidence" value="ECO:0007669"/>
    <property type="project" value="TreeGrafter"/>
</dbReference>
<evidence type="ECO:0000256" key="5">
    <source>
        <dbReference type="SAM" id="MobiDB-lite"/>
    </source>
</evidence>
<organism evidence="8 9">
    <name type="scientific">Geranomyces variabilis</name>
    <dbReference type="NCBI Taxonomy" id="109894"/>
    <lineage>
        <taxon>Eukaryota</taxon>
        <taxon>Fungi</taxon>
        <taxon>Fungi incertae sedis</taxon>
        <taxon>Chytridiomycota</taxon>
        <taxon>Chytridiomycota incertae sedis</taxon>
        <taxon>Chytridiomycetes</taxon>
        <taxon>Spizellomycetales</taxon>
        <taxon>Powellomycetaceae</taxon>
        <taxon>Geranomyces</taxon>
    </lineage>
</organism>
<dbReference type="Pfam" id="PF13414">
    <property type="entry name" value="TPR_11"/>
    <property type="match status" value="1"/>
</dbReference>
<evidence type="ECO:0000256" key="2">
    <source>
        <dbReference type="ARBA" id="ARBA00022737"/>
    </source>
</evidence>
<dbReference type="Gene3D" id="1.20.5.420">
    <property type="entry name" value="Immunoglobulin FC, subunit C"/>
    <property type="match status" value="1"/>
</dbReference>
<accession>A0AAD5TLB4</accession>
<dbReference type="Proteomes" id="UP001212152">
    <property type="component" value="Unassembled WGS sequence"/>
</dbReference>
<feature type="region of interest" description="Disordered" evidence="5">
    <location>
        <begin position="224"/>
        <end position="252"/>
    </location>
</feature>
<comment type="similarity">
    <text evidence="1">Belongs to the SGT family.</text>
</comment>
<dbReference type="EMBL" id="JADGJQ010000052">
    <property type="protein sequence ID" value="KAJ3175438.1"/>
    <property type="molecule type" value="Genomic_DNA"/>
</dbReference>
<dbReference type="Gene3D" id="1.25.40.10">
    <property type="entry name" value="Tetratricopeptide repeat domain"/>
    <property type="match status" value="1"/>
</dbReference>
<evidence type="ECO:0000313" key="9">
    <source>
        <dbReference type="Proteomes" id="UP001212152"/>
    </source>
</evidence>
<keyword evidence="3 4" id="KW-0802">TPR repeat</keyword>
<name>A0AAD5TLB4_9FUNG</name>
<dbReference type="PANTHER" id="PTHR45831">
    <property type="entry name" value="LD24721P"/>
    <property type="match status" value="1"/>
</dbReference>
<dbReference type="InterPro" id="IPR019734">
    <property type="entry name" value="TPR_rpt"/>
</dbReference>
<comment type="caution">
    <text evidence="8">The sequence shown here is derived from an EMBL/GenBank/DDBJ whole genome shotgun (WGS) entry which is preliminary data.</text>
</comment>
<dbReference type="Pfam" id="PF16546">
    <property type="entry name" value="SGTA_dimer"/>
    <property type="match status" value="1"/>
</dbReference>
<dbReference type="PROSITE" id="PS50005">
    <property type="entry name" value="TPR"/>
    <property type="match status" value="3"/>
</dbReference>
<feature type="compositionally biased region" description="Low complexity" evidence="5">
    <location>
        <begin position="229"/>
        <end position="244"/>
    </location>
</feature>
<feature type="repeat" description="TPR" evidence="4">
    <location>
        <begin position="111"/>
        <end position="144"/>
    </location>
</feature>
<dbReference type="InterPro" id="IPR011990">
    <property type="entry name" value="TPR-like_helical_dom_sf"/>
</dbReference>
<protein>
    <recommendedName>
        <fullName evidence="10">SGTA homodimerisation domain-containing protein</fullName>
    </recommendedName>
</protein>
<dbReference type="GO" id="GO:0060090">
    <property type="term" value="F:molecular adaptor activity"/>
    <property type="evidence" value="ECO:0007669"/>
    <property type="project" value="TreeGrafter"/>
</dbReference>
<feature type="compositionally biased region" description="Low complexity" evidence="5">
    <location>
        <begin position="96"/>
        <end position="106"/>
    </location>
</feature>
<dbReference type="GO" id="GO:0072380">
    <property type="term" value="C:TRC complex"/>
    <property type="evidence" value="ECO:0007669"/>
    <property type="project" value="TreeGrafter"/>
</dbReference>
<dbReference type="SUPFAM" id="SSF48452">
    <property type="entry name" value="TPR-like"/>
    <property type="match status" value="1"/>
</dbReference>
<feature type="domain" description="SGTA homodimerisation" evidence="6">
    <location>
        <begin position="9"/>
        <end position="72"/>
    </location>
</feature>
<feature type="repeat" description="TPR" evidence="4">
    <location>
        <begin position="179"/>
        <end position="212"/>
    </location>
</feature>
<evidence type="ECO:0000259" key="7">
    <source>
        <dbReference type="Pfam" id="PF17830"/>
    </source>
</evidence>
<dbReference type="FunFam" id="1.25.40.10:FF:000207">
    <property type="entry name" value="Small glutamine-rich tetratricopeptide repeat-containing protein"/>
    <property type="match status" value="1"/>
</dbReference>
<dbReference type="InterPro" id="IPR032374">
    <property type="entry name" value="SGTA_dimer"/>
</dbReference>
<dbReference type="AlphaFoldDB" id="A0AAD5TLB4"/>